<dbReference type="Proteomes" id="UP000245926">
    <property type="component" value="Chromosome"/>
</dbReference>
<dbReference type="EMBL" id="CP029550">
    <property type="protein sequence ID" value="AWN39976.1"/>
    <property type="molecule type" value="Genomic_DNA"/>
</dbReference>
<proteinExistence type="predicted"/>
<dbReference type="OrthoDB" id="7875466at2"/>
<keyword evidence="2" id="KW-1185">Reference proteome</keyword>
<gene>
    <name evidence="1" type="ORF">DK389_04730</name>
</gene>
<dbReference type="KEGG" id="mets:DK389_04730"/>
<evidence type="ECO:0000313" key="1">
    <source>
        <dbReference type="EMBL" id="AWN39976.1"/>
    </source>
</evidence>
<dbReference type="InterPro" id="IPR010985">
    <property type="entry name" value="Ribbon_hlx_hlx"/>
</dbReference>
<dbReference type="RefSeq" id="WP_109887732.1">
    <property type="nucleotide sequence ID" value="NZ_CP029550.1"/>
</dbReference>
<dbReference type="GO" id="GO:0006355">
    <property type="term" value="P:regulation of DNA-templated transcription"/>
    <property type="evidence" value="ECO:0007669"/>
    <property type="project" value="InterPro"/>
</dbReference>
<reference evidence="2" key="1">
    <citation type="submission" date="2018-05" db="EMBL/GenBank/DDBJ databases">
        <title>Complete Genome Sequence of Methylobacterium sp. 17SD2-17.</title>
        <authorList>
            <person name="Srinivasan S."/>
        </authorList>
    </citation>
    <scope>NUCLEOTIDE SEQUENCE [LARGE SCALE GENOMIC DNA]</scope>
    <source>
        <strain evidence="2">17SD2-17</strain>
    </source>
</reference>
<evidence type="ECO:0000313" key="2">
    <source>
        <dbReference type="Proteomes" id="UP000245926"/>
    </source>
</evidence>
<protein>
    <recommendedName>
        <fullName evidence="3">Toxin-antitoxin system HicB family antitoxin</fullName>
    </recommendedName>
</protein>
<accession>A0A2U8W3W9</accession>
<dbReference type="SUPFAM" id="SSF47598">
    <property type="entry name" value="Ribbon-helix-helix"/>
    <property type="match status" value="1"/>
</dbReference>
<evidence type="ECO:0008006" key="3">
    <source>
        <dbReference type="Google" id="ProtNLM"/>
    </source>
</evidence>
<sequence length="70" mass="7543">MSDERETRSAPLGLRILPSIKKALAQAAAEDHRTVASYVEKLLTEHLKAAGYLGGTATSTLSNEPHLAKR</sequence>
<organism evidence="1 2">
    <name type="scientific">Methylobacterium durans</name>
    <dbReference type="NCBI Taxonomy" id="2202825"/>
    <lineage>
        <taxon>Bacteria</taxon>
        <taxon>Pseudomonadati</taxon>
        <taxon>Pseudomonadota</taxon>
        <taxon>Alphaproteobacteria</taxon>
        <taxon>Hyphomicrobiales</taxon>
        <taxon>Methylobacteriaceae</taxon>
        <taxon>Methylobacterium</taxon>
    </lineage>
</organism>
<dbReference type="AlphaFoldDB" id="A0A2U8W3W9"/>
<name>A0A2U8W3W9_9HYPH</name>